<feature type="compositionally biased region" description="Basic and acidic residues" evidence="1">
    <location>
        <begin position="1"/>
        <end position="17"/>
    </location>
</feature>
<dbReference type="EMBL" id="JAHRIO010025284">
    <property type="protein sequence ID" value="MEQ2166740.1"/>
    <property type="molecule type" value="Genomic_DNA"/>
</dbReference>
<evidence type="ECO:0000313" key="2">
    <source>
        <dbReference type="EMBL" id="MEQ2166740.1"/>
    </source>
</evidence>
<proteinExistence type="predicted"/>
<evidence type="ECO:0000256" key="1">
    <source>
        <dbReference type="SAM" id="MobiDB-lite"/>
    </source>
</evidence>
<name>A0ABV0N602_9TELE</name>
<sequence>MNRLRPEFREGFKEEPPLAKSPDSQADSKPPGLHRGRLPDLVPGGSSTRRGRPPYRKLFCRRPPDRLLLRRRPPDHLLLRCRPPDHLLLRRRPPGLCLVWTLDLPLRLVCLNHGL</sequence>
<feature type="region of interest" description="Disordered" evidence="1">
    <location>
        <begin position="1"/>
        <end position="56"/>
    </location>
</feature>
<dbReference type="Proteomes" id="UP001476798">
    <property type="component" value="Unassembled WGS sequence"/>
</dbReference>
<evidence type="ECO:0000313" key="3">
    <source>
        <dbReference type="Proteomes" id="UP001476798"/>
    </source>
</evidence>
<accession>A0ABV0N602</accession>
<protein>
    <submittedName>
        <fullName evidence="2">Uncharacterized protein</fullName>
    </submittedName>
</protein>
<gene>
    <name evidence="2" type="ORF">GOODEAATRI_031348</name>
</gene>
<reference evidence="2 3" key="1">
    <citation type="submission" date="2021-06" db="EMBL/GenBank/DDBJ databases">
        <authorList>
            <person name="Palmer J.M."/>
        </authorList>
    </citation>
    <scope>NUCLEOTIDE SEQUENCE [LARGE SCALE GENOMIC DNA]</scope>
    <source>
        <strain evidence="2 3">GA_2019</strain>
        <tissue evidence="2">Muscle</tissue>
    </source>
</reference>
<keyword evidence="3" id="KW-1185">Reference proteome</keyword>
<comment type="caution">
    <text evidence="2">The sequence shown here is derived from an EMBL/GenBank/DDBJ whole genome shotgun (WGS) entry which is preliminary data.</text>
</comment>
<organism evidence="2 3">
    <name type="scientific">Goodea atripinnis</name>
    <dbReference type="NCBI Taxonomy" id="208336"/>
    <lineage>
        <taxon>Eukaryota</taxon>
        <taxon>Metazoa</taxon>
        <taxon>Chordata</taxon>
        <taxon>Craniata</taxon>
        <taxon>Vertebrata</taxon>
        <taxon>Euteleostomi</taxon>
        <taxon>Actinopterygii</taxon>
        <taxon>Neopterygii</taxon>
        <taxon>Teleostei</taxon>
        <taxon>Neoteleostei</taxon>
        <taxon>Acanthomorphata</taxon>
        <taxon>Ovalentaria</taxon>
        <taxon>Atherinomorphae</taxon>
        <taxon>Cyprinodontiformes</taxon>
        <taxon>Goodeidae</taxon>
        <taxon>Goodea</taxon>
    </lineage>
</organism>